<evidence type="ECO:0000256" key="6">
    <source>
        <dbReference type="ARBA" id="ARBA00023125"/>
    </source>
</evidence>
<dbReference type="InterPro" id="IPR036388">
    <property type="entry name" value="WH-like_DNA-bd_sf"/>
</dbReference>
<evidence type="ECO:0000313" key="13">
    <source>
        <dbReference type="EMBL" id="RTR17585.1"/>
    </source>
</evidence>
<comment type="subcellular location">
    <subcellularLocation>
        <location evidence="1">Cytoplasm</location>
    </subcellularLocation>
</comment>
<dbReference type="AlphaFoldDB" id="A0A3S0K2F4"/>
<feature type="modified residue" description="4-aspartylphosphate" evidence="9">
    <location>
        <position position="52"/>
    </location>
</feature>
<dbReference type="CDD" id="cd00383">
    <property type="entry name" value="trans_reg_C"/>
    <property type="match status" value="1"/>
</dbReference>
<dbReference type="GO" id="GO:0000156">
    <property type="term" value="F:phosphorelay response regulator activity"/>
    <property type="evidence" value="ECO:0007669"/>
    <property type="project" value="TreeGrafter"/>
</dbReference>
<comment type="caution">
    <text evidence="13">The sequence shown here is derived from an EMBL/GenBank/DDBJ whole genome shotgun (WGS) entry which is preliminary data.</text>
</comment>
<evidence type="ECO:0000256" key="1">
    <source>
        <dbReference type="ARBA" id="ARBA00004496"/>
    </source>
</evidence>
<evidence type="ECO:0000256" key="10">
    <source>
        <dbReference type="PROSITE-ProRule" id="PRU01091"/>
    </source>
</evidence>
<accession>A0A3S0K2F4</accession>
<evidence type="ECO:0000256" key="9">
    <source>
        <dbReference type="PROSITE-ProRule" id="PRU00169"/>
    </source>
</evidence>
<evidence type="ECO:0000313" key="14">
    <source>
        <dbReference type="Proteomes" id="UP000277007"/>
    </source>
</evidence>
<evidence type="ECO:0000256" key="2">
    <source>
        <dbReference type="ARBA" id="ARBA00022490"/>
    </source>
</evidence>
<dbReference type="InterPro" id="IPR016032">
    <property type="entry name" value="Sig_transdc_resp-reg_C-effctor"/>
</dbReference>
<sequence>MHTIAVVDDDPITRETLKSYLEGEGYRVALARDGDQLSALLARGRVDLLLLDIRLPGKDGLMVTRELRASSNIGIILITGRSDRMDRIIGLELGADDYITKPFEPREILARTRSLLRRVARPGQSAAAAPASGRVKRFDGWEVHLDKRRLRDPAGEDVRLTSAEFDLMAAFVENPGRVLSRDDLLDLTLRGDNVPYDRSIDRLVRRLRRVVEPDPADPTRIVTVHGMGYLFQAVVE</sequence>
<dbReference type="Gene3D" id="6.10.250.690">
    <property type="match status" value="1"/>
</dbReference>
<dbReference type="Gene3D" id="3.40.50.2300">
    <property type="match status" value="1"/>
</dbReference>
<dbReference type="InterPro" id="IPR001789">
    <property type="entry name" value="Sig_transdc_resp-reg_receiver"/>
</dbReference>
<name>A0A3S0K2F4_9PROT</name>
<evidence type="ECO:0000259" key="12">
    <source>
        <dbReference type="PROSITE" id="PS51755"/>
    </source>
</evidence>
<dbReference type="Pfam" id="PF00072">
    <property type="entry name" value="Response_reg"/>
    <property type="match status" value="1"/>
</dbReference>
<dbReference type="RefSeq" id="WP_126617792.1">
    <property type="nucleotide sequence ID" value="NZ_JBHUCY010000025.1"/>
</dbReference>
<organism evidence="13 14">
    <name type="scientific">Azospirillum griseum</name>
    <dbReference type="NCBI Taxonomy" id="2496639"/>
    <lineage>
        <taxon>Bacteria</taxon>
        <taxon>Pseudomonadati</taxon>
        <taxon>Pseudomonadota</taxon>
        <taxon>Alphaproteobacteria</taxon>
        <taxon>Rhodospirillales</taxon>
        <taxon>Azospirillaceae</taxon>
        <taxon>Azospirillum</taxon>
    </lineage>
</organism>
<dbReference type="FunFam" id="1.10.10.10:FF:000099">
    <property type="entry name" value="Two-component system response regulator TorR"/>
    <property type="match status" value="1"/>
</dbReference>
<feature type="domain" description="OmpR/PhoB-type" evidence="12">
    <location>
        <begin position="133"/>
        <end position="233"/>
    </location>
</feature>
<dbReference type="PROSITE" id="PS50110">
    <property type="entry name" value="RESPONSE_REGULATORY"/>
    <property type="match status" value="1"/>
</dbReference>
<evidence type="ECO:0000256" key="8">
    <source>
        <dbReference type="ARBA" id="ARBA00067337"/>
    </source>
</evidence>
<dbReference type="PANTHER" id="PTHR48111">
    <property type="entry name" value="REGULATOR OF RPOS"/>
    <property type="match status" value="1"/>
</dbReference>
<dbReference type="Proteomes" id="UP000277007">
    <property type="component" value="Unassembled WGS sequence"/>
</dbReference>
<dbReference type="GO" id="GO:0000976">
    <property type="term" value="F:transcription cis-regulatory region binding"/>
    <property type="evidence" value="ECO:0007669"/>
    <property type="project" value="TreeGrafter"/>
</dbReference>
<evidence type="ECO:0000256" key="5">
    <source>
        <dbReference type="ARBA" id="ARBA00023015"/>
    </source>
</evidence>
<dbReference type="SMART" id="SM00448">
    <property type="entry name" value="REC"/>
    <property type="match status" value="1"/>
</dbReference>
<reference evidence="13 14" key="1">
    <citation type="submission" date="2018-12" db="EMBL/GenBank/DDBJ databases">
        <authorList>
            <person name="Yang Y."/>
        </authorList>
    </citation>
    <scope>NUCLEOTIDE SEQUENCE [LARGE SCALE GENOMIC DNA]</scope>
    <source>
        <strain evidence="13 14">L-25-5w-1</strain>
    </source>
</reference>
<dbReference type="GO" id="GO:0005829">
    <property type="term" value="C:cytosol"/>
    <property type="evidence" value="ECO:0007669"/>
    <property type="project" value="TreeGrafter"/>
</dbReference>
<protein>
    <recommendedName>
        <fullName evidence="8">Regulatory protein VirG</fullName>
    </recommendedName>
</protein>
<dbReference type="GO" id="GO:0006355">
    <property type="term" value="P:regulation of DNA-templated transcription"/>
    <property type="evidence" value="ECO:0007669"/>
    <property type="project" value="InterPro"/>
</dbReference>
<dbReference type="InterPro" id="IPR011006">
    <property type="entry name" value="CheY-like_superfamily"/>
</dbReference>
<keyword evidence="5" id="KW-0805">Transcription regulation</keyword>
<dbReference type="GO" id="GO:0032993">
    <property type="term" value="C:protein-DNA complex"/>
    <property type="evidence" value="ECO:0007669"/>
    <property type="project" value="TreeGrafter"/>
</dbReference>
<keyword evidence="14" id="KW-1185">Reference proteome</keyword>
<evidence type="ECO:0000256" key="3">
    <source>
        <dbReference type="ARBA" id="ARBA00022553"/>
    </source>
</evidence>
<dbReference type="PANTHER" id="PTHR48111:SF58">
    <property type="entry name" value="TORCAD OPERON TRANSCRIPTIONAL REGULATORY PROTEIN TORR"/>
    <property type="match status" value="1"/>
</dbReference>
<keyword evidence="3 9" id="KW-0597">Phosphoprotein</keyword>
<feature type="DNA-binding region" description="OmpR/PhoB-type" evidence="10">
    <location>
        <begin position="133"/>
        <end position="233"/>
    </location>
</feature>
<dbReference type="InterPro" id="IPR039420">
    <property type="entry name" value="WalR-like"/>
</dbReference>
<dbReference type="InterPro" id="IPR001867">
    <property type="entry name" value="OmpR/PhoB-type_DNA-bd"/>
</dbReference>
<dbReference type="SUPFAM" id="SSF52172">
    <property type="entry name" value="CheY-like"/>
    <property type="match status" value="1"/>
</dbReference>
<dbReference type="Gene3D" id="1.10.10.10">
    <property type="entry name" value="Winged helix-like DNA-binding domain superfamily/Winged helix DNA-binding domain"/>
    <property type="match status" value="1"/>
</dbReference>
<dbReference type="SMART" id="SM00862">
    <property type="entry name" value="Trans_reg_C"/>
    <property type="match status" value="1"/>
</dbReference>
<keyword evidence="6 10" id="KW-0238">DNA-binding</keyword>
<dbReference type="SUPFAM" id="SSF46894">
    <property type="entry name" value="C-terminal effector domain of the bipartite response regulators"/>
    <property type="match status" value="1"/>
</dbReference>
<keyword evidence="2" id="KW-0963">Cytoplasm</keyword>
<keyword evidence="7" id="KW-0804">Transcription</keyword>
<feature type="domain" description="Response regulatory" evidence="11">
    <location>
        <begin position="3"/>
        <end position="116"/>
    </location>
</feature>
<evidence type="ECO:0000259" key="11">
    <source>
        <dbReference type="PROSITE" id="PS50110"/>
    </source>
</evidence>
<dbReference type="OrthoDB" id="9784252at2"/>
<gene>
    <name evidence="13" type="ORF">EJ903_17410</name>
</gene>
<evidence type="ECO:0000256" key="7">
    <source>
        <dbReference type="ARBA" id="ARBA00023163"/>
    </source>
</evidence>
<proteinExistence type="predicted"/>
<keyword evidence="4" id="KW-0902">Two-component regulatory system</keyword>
<dbReference type="EMBL" id="RXMA01000018">
    <property type="protein sequence ID" value="RTR17585.1"/>
    <property type="molecule type" value="Genomic_DNA"/>
</dbReference>
<dbReference type="Pfam" id="PF00486">
    <property type="entry name" value="Trans_reg_C"/>
    <property type="match status" value="1"/>
</dbReference>
<evidence type="ECO:0000256" key="4">
    <source>
        <dbReference type="ARBA" id="ARBA00023012"/>
    </source>
</evidence>
<dbReference type="PROSITE" id="PS51755">
    <property type="entry name" value="OMPR_PHOB"/>
    <property type="match status" value="1"/>
</dbReference>